<keyword evidence="3" id="KW-1185">Reference proteome</keyword>
<dbReference type="EMBL" id="KZ301972">
    <property type="protein sequence ID" value="PFH53683.1"/>
    <property type="molecule type" value="Genomic_DNA"/>
</dbReference>
<reference evidence="2 3" key="1">
    <citation type="submission" date="2014-02" db="EMBL/GenBank/DDBJ databases">
        <title>Transposable element dynamics among asymbiotic and ectomycorrhizal Amanita fungi.</title>
        <authorList>
            <consortium name="DOE Joint Genome Institute"/>
            <person name="Hess J."/>
            <person name="Skrede I."/>
            <person name="Wolfe B."/>
            <person name="LaButti K."/>
            <person name="Ohm R.A."/>
            <person name="Grigoriev I.V."/>
            <person name="Pringle A."/>
        </authorList>
    </citation>
    <scope>NUCLEOTIDE SEQUENCE [LARGE SCALE GENOMIC DNA]</scope>
    <source>
        <strain evidence="2 3">SKay4041</strain>
    </source>
</reference>
<protein>
    <submittedName>
        <fullName evidence="2">Uncharacterized protein</fullName>
    </submittedName>
</protein>
<accession>A0A2A9P002</accession>
<evidence type="ECO:0000313" key="2">
    <source>
        <dbReference type="EMBL" id="PFH53683.1"/>
    </source>
</evidence>
<evidence type="ECO:0000313" key="3">
    <source>
        <dbReference type="Proteomes" id="UP000242287"/>
    </source>
</evidence>
<evidence type="ECO:0000256" key="1">
    <source>
        <dbReference type="SAM" id="MobiDB-lite"/>
    </source>
</evidence>
<dbReference type="AlphaFoldDB" id="A0A2A9P002"/>
<name>A0A2A9P002_9AGAR</name>
<sequence length="101" mass="11388">MPYLRELVLPRSYTFIDLKSLLVKAPSLEVLRVPTGDLDEADMEAFSMGRVGPKLTQLSSDLPYGDEILTMFESRNQNASMQSSDDNVQKFTPLSYVPSRQ</sequence>
<dbReference type="Proteomes" id="UP000242287">
    <property type="component" value="Unassembled WGS sequence"/>
</dbReference>
<proteinExistence type="predicted"/>
<gene>
    <name evidence="2" type="ORF">AMATHDRAFT_54101</name>
</gene>
<feature type="region of interest" description="Disordered" evidence="1">
    <location>
        <begin position="77"/>
        <end position="101"/>
    </location>
</feature>
<organism evidence="2 3">
    <name type="scientific">Amanita thiersii Skay4041</name>
    <dbReference type="NCBI Taxonomy" id="703135"/>
    <lineage>
        <taxon>Eukaryota</taxon>
        <taxon>Fungi</taxon>
        <taxon>Dikarya</taxon>
        <taxon>Basidiomycota</taxon>
        <taxon>Agaricomycotina</taxon>
        <taxon>Agaricomycetes</taxon>
        <taxon>Agaricomycetidae</taxon>
        <taxon>Agaricales</taxon>
        <taxon>Pluteineae</taxon>
        <taxon>Amanitaceae</taxon>
        <taxon>Amanita</taxon>
    </lineage>
</organism>